<comment type="caution">
    <text evidence="2">The sequence shown here is derived from an EMBL/GenBank/DDBJ whole genome shotgun (WGS) entry which is preliminary data.</text>
</comment>
<keyword evidence="1" id="KW-1133">Transmembrane helix</keyword>
<dbReference type="GeneID" id="87892407"/>
<evidence type="ECO:0000313" key="2">
    <source>
        <dbReference type="EMBL" id="KAK4640921.1"/>
    </source>
</evidence>
<keyword evidence="1" id="KW-0812">Transmembrane</keyword>
<dbReference type="Proteomes" id="UP001322138">
    <property type="component" value="Unassembled WGS sequence"/>
</dbReference>
<evidence type="ECO:0000313" key="3">
    <source>
        <dbReference type="Proteomes" id="UP001322138"/>
    </source>
</evidence>
<dbReference type="EMBL" id="JAFFGZ010000008">
    <property type="protein sequence ID" value="KAK4640921.1"/>
    <property type="molecule type" value="Genomic_DNA"/>
</dbReference>
<sequence>MLLIGAGWLILSDRYGVFTNAEYTAEYRPPPLNERNVSLIMLPAACFIDKQLHNETFAVFQGDQARLDAVGAVSTGAYRFETAIWGSIMNFNLKRDDTTVDVVRPGRPKKWWMKMFVVMYWFAPLVAGAAVLGWTMVYIVGIKDWMHNSGWISEEGKFEKGIVRGFGEIAPLVAVGAVFLAAFEKWVWPVPKLKED</sequence>
<accession>A0ABR0FAA8</accession>
<name>A0ABR0FAA8_9PEZI</name>
<feature type="transmembrane region" description="Helical" evidence="1">
    <location>
        <begin position="117"/>
        <end position="141"/>
    </location>
</feature>
<evidence type="ECO:0000256" key="1">
    <source>
        <dbReference type="SAM" id="Phobius"/>
    </source>
</evidence>
<protein>
    <submittedName>
        <fullName evidence="2">Uncharacterized protein</fullName>
    </submittedName>
</protein>
<gene>
    <name evidence="2" type="ORF">QC761_0096910</name>
</gene>
<organism evidence="2 3">
    <name type="scientific">Podospora bellae-mahoneyi</name>
    <dbReference type="NCBI Taxonomy" id="2093777"/>
    <lineage>
        <taxon>Eukaryota</taxon>
        <taxon>Fungi</taxon>
        <taxon>Dikarya</taxon>
        <taxon>Ascomycota</taxon>
        <taxon>Pezizomycotina</taxon>
        <taxon>Sordariomycetes</taxon>
        <taxon>Sordariomycetidae</taxon>
        <taxon>Sordariales</taxon>
        <taxon>Podosporaceae</taxon>
        <taxon>Podospora</taxon>
    </lineage>
</organism>
<keyword evidence="1" id="KW-0472">Membrane</keyword>
<proteinExistence type="predicted"/>
<feature type="transmembrane region" description="Helical" evidence="1">
    <location>
        <begin position="161"/>
        <end position="183"/>
    </location>
</feature>
<dbReference type="RefSeq" id="XP_062729897.1">
    <property type="nucleotide sequence ID" value="XM_062873042.1"/>
</dbReference>
<keyword evidence="3" id="KW-1185">Reference proteome</keyword>
<reference evidence="2 3" key="1">
    <citation type="journal article" date="2023" name="bioRxiv">
        <title>High-quality genome assemblies of four members of thePodospora anserinaspecies complex.</title>
        <authorList>
            <person name="Ament-Velasquez S.L."/>
            <person name="Vogan A.A."/>
            <person name="Wallerman O."/>
            <person name="Hartmann F."/>
            <person name="Gautier V."/>
            <person name="Silar P."/>
            <person name="Giraud T."/>
            <person name="Johannesson H."/>
        </authorList>
    </citation>
    <scope>NUCLEOTIDE SEQUENCE [LARGE SCALE GENOMIC DNA]</scope>
    <source>
        <strain evidence="2 3">CBS 112042</strain>
    </source>
</reference>